<keyword evidence="1" id="KW-1133">Transmembrane helix</keyword>
<organism evidence="4 5">
    <name type="scientific">Orientia tsutsugamushi</name>
    <name type="common">Rickettsia tsutsugamushi</name>
    <dbReference type="NCBI Taxonomy" id="784"/>
    <lineage>
        <taxon>Bacteria</taxon>
        <taxon>Pseudomonadati</taxon>
        <taxon>Pseudomonadota</taxon>
        <taxon>Alphaproteobacteria</taxon>
        <taxon>Rickettsiales</taxon>
        <taxon>Rickettsiaceae</taxon>
        <taxon>Rickettsieae</taxon>
        <taxon>Orientia</taxon>
    </lineage>
</organism>
<dbReference type="EMBL" id="LS398550">
    <property type="protein sequence ID" value="SPR13428.1"/>
    <property type="molecule type" value="Genomic_DNA"/>
</dbReference>
<keyword evidence="1" id="KW-0472">Membrane</keyword>
<dbReference type="AlphaFoldDB" id="A0A2U3RJY2"/>
<feature type="transmembrane region" description="Helical" evidence="1">
    <location>
        <begin position="86"/>
        <end position="107"/>
    </location>
</feature>
<reference evidence="5" key="2">
    <citation type="submission" date="2018-03" db="EMBL/GenBank/DDBJ databases">
        <authorList>
            <person name="Batty M. E."/>
            <person name="Batty M E."/>
        </authorList>
    </citation>
    <scope>NUCLEOTIDE SEQUENCE [LARGE SCALE GENOMIC DNA]</scope>
</reference>
<evidence type="ECO:0000313" key="5">
    <source>
        <dbReference type="Proteomes" id="UP000244992"/>
    </source>
</evidence>
<dbReference type="EMBL" id="LS398550">
    <property type="protein sequence ID" value="SPR04857.1"/>
    <property type="molecule type" value="Genomic_DNA"/>
</dbReference>
<dbReference type="EMBL" id="LS398550">
    <property type="protein sequence ID" value="SPR10448.1"/>
    <property type="molecule type" value="Genomic_DNA"/>
</dbReference>
<dbReference type="Proteomes" id="UP000244992">
    <property type="component" value="Chromosome I"/>
</dbReference>
<name>A0A2U3RJY2_ORITS</name>
<gene>
    <name evidence="2" type="ORF">KATO_00578</name>
    <name evidence="3" type="ORF">KATO_01676</name>
    <name evidence="4" type="ORF">KATO_02328</name>
</gene>
<reference evidence="4" key="1">
    <citation type="submission" date="2018-03" db="EMBL/GenBank/DDBJ databases">
        <authorList>
            <person name="Keele B.F."/>
        </authorList>
    </citation>
    <scope>NUCLEOTIDE SEQUENCE [LARGE SCALE GENOMIC DNA]</scope>
    <source>
        <strain evidence="4">Kato</strain>
    </source>
</reference>
<evidence type="ECO:0000313" key="4">
    <source>
        <dbReference type="EMBL" id="SPR13428.1"/>
    </source>
</evidence>
<evidence type="ECO:0000256" key="1">
    <source>
        <dbReference type="SAM" id="Phobius"/>
    </source>
</evidence>
<evidence type="ECO:0000313" key="3">
    <source>
        <dbReference type="EMBL" id="SPR10448.1"/>
    </source>
</evidence>
<evidence type="ECO:0000313" key="2">
    <source>
        <dbReference type="EMBL" id="SPR04857.1"/>
    </source>
</evidence>
<feature type="transmembrane region" description="Helical" evidence="1">
    <location>
        <begin position="60"/>
        <end position="80"/>
    </location>
</feature>
<proteinExistence type="predicted"/>
<dbReference type="PROSITE" id="PS51257">
    <property type="entry name" value="PROKAR_LIPOPROTEIN"/>
    <property type="match status" value="1"/>
</dbReference>
<accession>A0A2U3RJY2</accession>
<sequence length="134" mass="14878">MFIYQKSRLNMLKPTFGIQWNNVVVGLLIIIITACVFSFEPALADTLEGQLNKIDGLFSGKLKTIGISSATILSSIWAVARGNIKLAGVMVAIGVILGFFLVNCWWYEDKLVLNQFIDKVETSMFKKRRNSGTG</sequence>
<protein>
    <submittedName>
        <fullName evidence="4">Uncharacterized protein</fullName>
    </submittedName>
</protein>
<feature type="transmembrane region" description="Helical" evidence="1">
    <location>
        <begin position="20"/>
        <end position="39"/>
    </location>
</feature>
<keyword evidence="1" id="KW-0812">Transmembrane</keyword>